<dbReference type="SUPFAM" id="SSF74653">
    <property type="entry name" value="TolA/TonB C-terminal domain"/>
    <property type="match status" value="1"/>
</dbReference>
<comment type="function">
    <text evidence="10">Interacts with outer membrane receptor proteins that carry out high-affinity binding and energy dependent uptake into the periplasmic space of specific substrates. It could act to transduce energy from the cytoplasmic membrane to specific energy-requiring processes in the outer membrane, resulting in the release into the periplasm of ligands bound by these outer membrane proteins.</text>
</comment>
<keyword evidence="3 10" id="KW-0813">Transport</keyword>
<evidence type="ECO:0000256" key="6">
    <source>
        <dbReference type="ARBA" id="ARBA00022692"/>
    </source>
</evidence>
<dbReference type="InterPro" id="IPR051045">
    <property type="entry name" value="TonB-dependent_transducer"/>
</dbReference>
<dbReference type="GO" id="GO:0030288">
    <property type="term" value="C:outer membrane-bounded periplasmic space"/>
    <property type="evidence" value="ECO:0007669"/>
    <property type="project" value="InterPro"/>
</dbReference>
<dbReference type="InterPro" id="IPR003538">
    <property type="entry name" value="TonB"/>
</dbReference>
<keyword evidence="6" id="KW-0812">Transmembrane</keyword>
<dbReference type="OrthoDB" id="1039448at2"/>
<dbReference type="PANTHER" id="PTHR33446">
    <property type="entry name" value="PROTEIN TONB-RELATED"/>
    <property type="match status" value="1"/>
</dbReference>
<evidence type="ECO:0000256" key="8">
    <source>
        <dbReference type="ARBA" id="ARBA00022989"/>
    </source>
</evidence>
<dbReference type="RefSeq" id="WP_004344383.1">
    <property type="nucleotide sequence ID" value="NZ_AMXE01000097.1"/>
</dbReference>
<keyword evidence="7 10" id="KW-0653">Protein transport</keyword>
<evidence type="ECO:0000256" key="10">
    <source>
        <dbReference type="RuleBase" id="RU362123"/>
    </source>
</evidence>
<keyword evidence="14" id="KW-1185">Reference proteome</keyword>
<keyword evidence="10" id="KW-0735">Signal-anchor</keyword>
<dbReference type="EMBL" id="AMXE01000097">
    <property type="protein sequence ID" value="ENO84683.1"/>
    <property type="molecule type" value="Genomic_DNA"/>
</dbReference>
<reference evidence="13 14" key="1">
    <citation type="submission" date="2012-09" db="EMBL/GenBank/DDBJ databases">
        <title>Draft Genome Sequences of 6 Strains from Genus Thauera.</title>
        <authorList>
            <person name="Liu B."/>
            <person name="Shapleigh J.P."/>
            <person name="Frostegard A.H."/>
        </authorList>
    </citation>
    <scope>NUCLEOTIDE SEQUENCE [LARGE SCALE GENOMIC DNA]</scope>
    <source>
        <strain evidence="14">47Lol / DSM 12138</strain>
    </source>
</reference>
<dbReference type="GO" id="GO:0015891">
    <property type="term" value="P:siderophore transport"/>
    <property type="evidence" value="ECO:0007669"/>
    <property type="project" value="InterPro"/>
</dbReference>
<name>N6YR13_THAL4</name>
<accession>N6YR13</accession>
<dbReference type="GO" id="GO:0031992">
    <property type="term" value="F:energy transducer activity"/>
    <property type="evidence" value="ECO:0007669"/>
    <property type="project" value="InterPro"/>
</dbReference>
<dbReference type="NCBIfam" id="TIGR01352">
    <property type="entry name" value="tonB_Cterm"/>
    <property type="match status" value="1"/>
</dbReference>
<gene>
    <name evidence="13" type="ORF">C666_16855</name>
</gene>
<evidence type="ECO:0000256" key="5">
    <source>
        <dbReference type="ARBA" id="ARBA00022519"/>
    </source>
</evidence>
<comment type="caution">
    <text evidence="13">The sequence shown here is derived from an EMBL/GenBank/DDBJ whole genome shotgun (WGS) entry which is preliminary data.</text>
</comment>
<evidence type="ECO:0000313" key="14">
    <source>
        <dbReference type="Proteomes" id="UP000013232"/>
    </source>
</evidence>
<keyword evidence="8" id="KW-1133">Transmembrane helix</keyword>
<proteinExistence type="inferred from homology"/>
<dbReference type="Gene3D" id="3.30.1150.10">
    <property type="match status" value="1"/>
</dbReference>
<dbReference type="Proteomes" id="UP000013232">
    <property type="component" value="Unassembled WGS sequence"/>
</dbReference>
<evidence type="ECO:0000256" key="7">
    <source>
        <dbReference type="ARBA" id="ARBA00022927"/>
    </source>
</evidence>
<keyword evidence="5 10" id="KW-0997">Cell inner membrane</keyword>
<dbReference type="STRING" id="1123367.GCA_000621305_02182"/>
<dbReference type="GO" id="GO:0005886">
    <property type="term" value="C:plasma membrane"/>
    <property type="evidence" value="ECO:0007669"/>
    <property type="project" value="UniProtKB-SubCell"/>
</dbReference>
<keyword evidence="4 10" id="KW-1003">Cell membrane</keyword>
<comment type="similarity">
    <text evidence="2 10">Belongs to the TonB family.</text>
</comment>
<feature type="domain" description="TonB C-terminal" evidence="12">
    <location>
        <begin position="132"/>
        <end position="217"/>
    </location>
</feature>
<feature type="compositionally biased region" description="Pro residues" evidence="11">
    <location>
        <begin position="57"/>
        <end position="71"/>
    </location>
</feature>
<dbReference type="PROSITE" id="PS52015">
    <property type="entry name" value="TONB_CTD"/>
    <property type="match status" value="1"/>
</dbReference>
<dbReference type="eggNOG" id="COG0810">
    <property type="taxonomic scope" value="Bacteria"/>
</dbReference>
<evidence type="ECO:0000259" key="12">
    <source>
        <dbReference type="PROSITE" id="PS52015"/>
    </source>
</evidence>
<evidence type="ECO:0000256" key="1">
    <source>
        <dbReference type="ARBA" id="ARBA00004383"/>
    </source>
</evidence>
<comment type="subcellular location">
    <subcellularLocation>
        <location evidence="1 10">Cell inner membrane</location>
        <topology evidence="1 10">Single-pass membrane protein</topology>
        <orientation evidence="1 10">Periplasmic side</orientation>
    </subcellularLocation>
</comment>
<dbReference type="InterPro" id="IPR037682">
    <property type="entry name" value="TonB_C"/>
</dbReference>
<evidence type="ECO:0000256" key="2">
    <source>
        <dbReference type="ARBA" id="ARBA00006555"/>
    </source>
</evidence>
<dbReference type="Pfam" id="PF03544">
    <property type="entry name" value="TonB_C"/>
    <property type="match status" value="1"/>
</dbReference>
<dbReference type="InterPro" id="IPR006260">
    <property type="entry name" value="TonB/TolA_C"/>
</dbReference>
<organism evidence="13 14">
    <name type="scientific">Thauera linaloolentis (strain DSM 12138 / JCM 21573 / CCUG 41526 / CIP 105981 / IAM 15112 / NBRC 102519 / 47Lol)</name>
    <dbReference type="NCBI Taxonomy" id="1123367"/>
    <lineage>
        <taxon>Bacteria</taxon>
        <taxon>Pseudomonadati</taxon>
        <taxon>Pseudomonadota</taxon>
        <taxon>Betaproteobacteria</taxon>
        <taxon>Rhodocyclales</taxon>
        <taxon>Zoogloeaceae</taxon>
        <taxon>Thauera</taxon>
    </lineage>
</organism>
<evidence type="ECO:0000256" key="4">
    <source>
        <dbReference type="ARBA" id="ARBA00022475"/>
    </source>
</evidence>
<feature type="region of interest" description="Disordered" evidence="11">
    <location>
        <begin position="55"/>
        <end position="94"/>
    </location>
</feature>
<protein>
    <recommendedName>
        <fullName evidence="10">Protein TonB</fullName>
    </recommendedName>
</protein>
<dbReference type="AlphaFoldDB" id="N6YR13"/>
<keyword evidence="9" id="KW-0472">Membrane</keyword>
<dbReference type="GO" id="GO:0015031">
    <property type="term" value="P:protein transport"/>
    <property type="evidence" value="ECO:0007669"/>
    <property type="project" value="UniProtKB-UniRule"/>
</dbReference>
<feature type="compositionally biased region" description="Pro residues" evidence="11">
    <location>
        <begin position="78"/>
        <end position="91"/>
    </location>
</feature>
<evidence type="ECO:0000256" key="11">
    <source>
        <dbReference type="SAM" id="MobiDB-lite"/>
    </source>
</evidence>
<dbReference type="PRINTS" id="PR01374">
    <property type="entry name" value="TONBPROTEIN"/>
</dbReference>
<sequence>MSYATQQRDPRRHLTGIAFVVLFHLLLAYGLASGLAREVVKVFKAPLDVRLIEEIKPAPPPEPPPPPPPPRKIVAKPRPAPPPPAYVPPPEVQVQAPAEPAPTIAVIQAEPPSPPAPPAPAAPPAPVAAAIGVTCPNHLSIRSAVPYPPQALRLGKSGEVLVEFIVAADGAIGNVRIVRSSDAVFERAATNAVARFKCVGQGRPVRVTVPFQFALDN</sequence>
<dbReference type="GO" id="GO:0055085">
    <property type="term" value="P:transmembrane transport"/>
    <property type="evidence" value="ECO:0007669"/>
    <property type="project" value="InterPro"/>
</dbReference>
<evidence type="ECO:0000313" key="13">
    <source>
        <dbReference type="EMBL" id="ENO84683.1"/>
    </source>
</evidence>
<evidence type="ECO:0000256" key="9">
    <source>
        <dbReference type="ARBA" id="ARBA00023136"/>
    </source>
</evidence>
<evidence type="ECO:0000256" key="3">
    <source>
        <dbReference type="ARBA" id="ARBA00022448"/>
    </source>
</evidence>